<comment type="caution">
    <text evidence="1">The sequence shown here is derived from an EMBL/GenBank/DDBJ whole genome shotgun (WGS) entry which is preliminary data.</text>
</comment>
<name>A0A1S0ZJ86_SALET</name>
<organism evidence="1">
    <name type="scientific">Salmonella enterica subsp. enterica serovar Saintpaul</name>
    <dbReference type="NCBI Taxonomy" id="90105"/>
    <lineage>
        <taxon>Bacteria</taxon>
        <taxon>Pseudomonadati</taxon>
        <taxon>Pseudomonadota</taxon>
        <taxon>Gammaproteobacteria</taxon>
        <taxon>Enterobacterales</taxon>
        <taxon>Enterobacteriaceae</taxon>
        <taxon>Salmonella</taxon>
    </lineage>
</organism>
<gene>
    <name evidence="1" type="ORF">A7T00_09695</name>
</gene>
<proteinExistence type="predicted"/>
<sequence>MANRKPRHTHADAQRIHTHTEIDRRLFRAERLVRCMYFEAISDSSPVAELCMSSVLSYLADDLRDLRKLTEKSRQ</sequence>
<protein>
    <recommendedName>
        <fullName evidence="2">Derepression protein</fullName>
    </recommendedName>
</protein>
<evidence type="ECO:0000313" key="1">
    <source>
        <dbReference type="EMBL" id="OHG68005.1"/>
    </source>
</evidence>
<dbReference type="AlphaFoldDB" id="A0A1S0ZJ86"/>
<dbReference type="RefSeq" id="WP_058645057.1">
    <property type="nucleotide sequence ID" value="NZ_QWDP01000003.1"/>
</dbReference>
<dbReference type="EMBL" id="MLZC01000003">
    <property type="protein sequence ID" value="OHG68005.1"/>
    <property type="molecule type" value="Genomic_DNA"/>
</dbReference>
<evidence type="ECO:0008006" key="2">
    <source>
        <dbReference type="Google" id="ProtNLM"/>
    </source>
</evidence>
<reference evidence="1" key="1">
    <citation type="submission" date="2016-09" db="EMBL/GenBank/DDBJ databases">
        <title>Whole genome sequencing of Salmonella enterica.</title>
        <authorList>
            <person name="Bell R."/>
        </authorList>
    </citation>
    <scope>NUCLEOTIDE SEQUENCE [LARGE SCALE GENOMIC DNA]</scope>
    <source>
        <strain evidence="1">CFSAN044978</strain>
    </source>
</reference>
<accession>A0A1S0ZJ86</accession>